<sequence length="67" mass="7357">MSQEDKDSLGREAGAIQDLLVDKVLARVMRPRIHEVVLEFSDGTRFFVDTQAGSALEFSVTGGESED</sequence>
<dbReference type="OrthoDB" id="7596865at2"/>
<evidence type="ECO:0000313" key="1">
    <source>
        <dbReference type="EMBL" id="EGL55763.1"/>
    </source>
</evidence>
<keyword evidence="2" id="KW-1185">Reference proteome</keyword>
<proteinExistence type="predicted"/>
<dbReference type="Proteomes" id="UP000003544">
    <property type="component" value="Unassembled WGS sequence"/>
</dbReference>
<protein>
    <submittedName>
        <fullName evidence="1">Uncharacterized protein</fullName>
    </submittedName>
</protein>
<dbReference type="RefSeq" id="WP_007145649.1">
    <property type="nucleotide sequence ID" value="NZ_AFIG01000001.1"/>
</dbReference>
<accession>F5SW42</accession>
<dbReference type="AlphaFoldDB" id="F5SW42"/>
<name>F5SW42_9GAMM</name>
<evidence type="ECO:0000313" key="2">
    <source>
        <dbReference type="Proteomes" id="UP000003544"/>
    </source>
</evidence>
<gene>
    <name evidence="1" type="ORF">MAMP_02757</name>
</gene>
<comment type="caution">
    <text evidence="1">The sequence shown here is derived from an EMBL/GenBank/DDBJ whole genome shotgun (WGS) entry which is preliminary data.</text>
</comment>
<organism evidence="1 2">
    <name type="scientific">Methylophaga aminisulfidivorans MP</name>
    <dbReference type="NCBI Taxonomy" id="1026882"/>
    <lineage>
        <taxon>Bacteria</taxon>
        <taxon>Pseudomonadati</taxon>
        <taxon>Pseudomonadota</taxon>
        <taxon>Gammaproteobacteria</taxon>
        <taxon>Thiotrichales</taxon>
        <taxon>Piscirickettsiaceae</taxon>
        <taxon>Methylophaga</taxon>
    </lineage>
</organism>
<dbReference type="STRING" id="1026882.MAMP_02757"/>
<dbReference type="EMBL" id="AFIG01000001">
    <property type="protein sequence ID" value="EGL55763.1"/>
    <property type="molecule type" value="Genomic_DNA"/>
</dbReference>
<reference evidence="1 2" key="1">
    <citation type="journal article" date="2011" name="J. Bacteriol.">
        <title>Draft genome sequence of Methylophaga aminisulfidivorans MP T.</title>
        <authorList>
            <person name="Han G.H."/>
            <person name="Kim W."/>
            <person name="Chun J."/>
            <person name="Kim S.W."/>
        </authorList>
    </citation>
    <scope>NUCLEOTIDE SEQUENCE [LARGE SCALE GENOMIC DNA]</scope>
    <source>
        <strain evidence="2">MP(T)</strain>
    </source>
</reference>